<feature type="repeat" description="TPR" evidence="1">
    <location>
        <begin position="24"/>
        <end position="57"/>
    </location>
</feature>
<organism evidence="3 4">
    <name type="scientific">Cnuella takakiae</name>
    <dbReference type="NCBI Taxonomy" id="1302690"/>
    <lineage>
        <taxon>Bacteria</taxon>
        <taxon>Pseudomonadati</taxon>
        <taxon>Bacteroidota</taxon>
        <taxon>Chitinophagia</taxon>
        <taxon>Chitinophagales</taxon>
        <taxon>Chitinophagaceae</taxon>
        <taxon>Cnuella</taxon>
    </lineage>
</organism>
<feature type="chain" id="PRO_5013155248" evidence="2">
    <location>
        <begin position="23"/>
        <end position="332"/>
    </location>
</feature>
<evidence type="ECO:0000256" key="2">
    <source>
        <dbReference type="SAM" id="SignalP"/>
    </source>
</evidence>
<gene>
    <name evidence="3" type="ORF">SAMN05444008_112156</name>
</gene>
<dbReference type="PROSITE" id="PS50005">
    <property type="entry name" value="TPR"/>
    <property type="match status" value="2"/>
</dbReference>
<feature type="signal peptide" evidence="2">
    <location>
        <begin position="1"/>
        <end position="22"/>
    </location>
</feature>
<keyword evidence="2" id="KW-0732">Signal</keyword>
<dbReference type="SUPFAM" id="SSF48452">
    <property type="entry name" value="TPR-like"/>
    <property type="match status" value="1"/>
</dbReference>
<keyword evidence="1" id="KW-0802">TPR repeat</keyword>
<accession>A0A1M5ERN0</accession>
<dbReference type="STRING" id="1302690.BUE76_04675"/>
<dbReference type="AlphaFoldDB" id="A0A1M5ERN0"/>
<sequence length="332" mass="38089">MMKKLKQVFFATLIAISSTAGAQEQNMQETGRAFLRSGDFENAILVFNRALASDKENRELKKDLVLAHYYKRDYSKALEIAKSLIDDDDADVMSFQLAGNVYRALEDLKEATRMYRRAIKKFPASGPLYNEYGELLASAKNGEAIEQWEKGIQADPSFAGNYYNAAVHYANAGNKVWPLIYGEIFVNMESLTERATAMKKLLLQQYKERLFAEGNEPKNESEFAKAFLQTVQKQGSVANTGITVETLTAIRTRFLLDWYASNATKFPFKLFDYQQQLAREGMFEAYNQWLFGTVENLPAYENWSRTHNDAHAAFTSFQRSRIFRVPQGQYYR</sequence>
<dbReference type="Gene3D" id="1.25.40.10">
    <property type="entry name" value="Tetratricopeptide repeat domain"/>
    <property type="match status" value="1"/>
</dbReference>
<name>A0A1M5ERN0_9BACT</name>
<dbReference type="Pfam" id="PF13432">
    <property type="entry name" value="TPR_16"/>
    <property type="match status" value="2"/>
</dbReference>
<evidence type="ECO:0000313" key="3">
    <source>
        <dbReference type="EMBL" id="SHF81806.1"/>
    </source>
</evidence>
<dbReference type="EMBL" id="FQUO01000012">
    <property type="protein sequence ID" value="SHF81806.1"/>
    <property type="molecule type" value="Genomic_DNA"/>
</dbReference>
<proteinExistence type="predicted"/>
<evidence type="ECO:0000313" key="4">
    <source>
        <dbReference type="Proteomes" id="UP000184368"/>
    </source>
</evidence>
<reference evidence="3 4" key="1">
    <citation type="submission" date="2016-11" db="EMBL/GenBank/DDBJ databases">
        <authorList>
            <person name="Jaros S."/>
            <person name="Januszkiewicz K."/>
            <person name="Wedrychowicz H."/>
        </authorList>
    </citation>
    <scope>NUCLEOTIDE SEQUENCE [LARGE SCALE GENOMIC DNA]</scope>
    <source>
        <strain evidence="3 4">DSM 26897</strain>
    </source>
</reference>
<dbReference type="Proteomes" id="UP000184368">
    <property type="component" value="Unassembled WGS sequence"/>
</dbReference>
<feature type="repeat" description="TPR" evidence="1">
    <location>
        <begin position="92"/>
        <end position="125"/>
    </location>
</feature>
<dbReference type="InterPro" id="IPR019734">
    <property type="entry name" value="TPR_rpt"/>
</dbReference>
<keyword evidence="4" id="KW-1185">Reference proteome</keyword>
<evidence type="ECO:0000256" key="1">
    <source>
        <dbReference type="PROSITE-ProRule" id="PRU00339"/>
    </source>
</evidence>
<dbReference type="InterPro" id="IPR011990">
    <property type="entry name" value="TPR-like_helical_dom_sf"/>
</dbReference>
<dbReference type="SMART" id="SM00028">
    <property type="entry name" value="TPR"/>
    <property type="match status" value="2"/>
</dbReference>
<protein>
    <submittedName>
        <fullName evidence="3">Tetratricopeptide repeat-containing protein</fullName>
    </submittedName>
</protein>